<proteinExistence type="predicted"/>
<name>A0ABV5W9A7_9BACI</name>
<evidence type="ECO:0000313" key="2">
    <source>
        <dbReference type="Proteomes" id="UP001589609"/>
    </source>
</evidence>
<gene>
    <name evidence="1" type="ORF">ACFFMS_01165</name>
</gene>
<evidence type="ECO:0000313" key="1">
    <source>
        <dbReference type="EMBL" id="MFB9757167.1"/>
    </source>
</evidence>
<dbReference type="Proteomes" id="UP001589609">
    <property type="component" value="Unassembled WGS sequence"/>
</dbReference>
<sequence length="89" mass="10571">MAKKKLVNYSYNQFLEDLNMGREIEFFYKGNKYYIGGNWGETGTSMFWKVHDTESEIVGETPEDLLRKVKFDGKSIKNIWYLIEIDIVF</sequence>
<organism evidence="1 2">
    <name type="scientific">Ectobacillus funiculus</name>
    <dbReference type="NCBI Taxonomy" id="137993"/>
    <lineage>
        <taxon>Bacteria</taxon>
        <taxon>Bacillati</taxon>
        <taxon>Bacillota</taxon>
        <taxon>Bacilli</taxon>
        <taxon>Bacillales</taxon>
        <taxon>Bacillaceae</taxon>
        <taxon>Ectobacillus</taxon>
    </lineage>
</organism>
<dbReference type="EMBL" id="JBHMAF010000007">
    <property type="protein sequence ID" value="MFB9757167.1"/>
    <property type="molecule type" value="Genomic_DNA"/>
</dbReference>
<accession>A0ABV5W9A7</accession>
<comment type="caution">
    <text evidence="1">The sequence shown here is derived from an EMBL/GenBank/DDBJ whole genome shotgun (WGS) entry which is preliminary data.</text>
</comment>
<keyword evidence="2" id="KW-1185">Reference proteome</keyword>
<reference evidence="1 2" key="1">
    <citation type="submission" date="2024-09" db="EMBL/GenBank/DDBJ databases">
        <authorList>
            <person name="Sun Q."/>
            <person name="Mori K."/>
        </authorList>
    </citation>
    <scope>NUCLEOTIDE SEQUENCE [LARGE SCALE GENOMIC DNA]</scope>
    <source>
        <strain evidence="1 2">JCM 11201</strain>
    </source>
</reference>
<protein>
    <submittedName>
        <fullName evidence="1">Uncharacterized protein</fullName>
    </submittedName>
</protein>
<dbReference type="RefSeq" id="WP_379947476.1">
    <property type="nucleotide sequence ID" value="NZ_JBHMAF010000007.1"/>
</dbReference>